<evidence type="ECO:0000313" key="1">
    <source>
        <dbReference type="EMBL" id="KAJ8680048.1"/>
    </source>
</evidence>
<name>A0ACC2P9E5_9HYME</name>
<accession>A0ACC2P9E5</accession>
<evidence type="ECO:0000313" key="2">
    <source>
        <dbReference type="Proteomes" id="UP001239111"/>
    </source>
</evidence>
<keyword evidence="2" id="KW-1185">Reference proteome</keyword>
<dbReference type="EMBL" id="CM056742">
    <property type="protein sequence ID" value="KAJ8680048.1"/>
    <property type="molecule type" value="Genomic_DNA"/>
</dbReference>
<organism evidence="1 2">
    <name type="scientific">Eretmocerus hayati</name>
    <dbReference type="NCBI Taxonomy" id="131215"/>
    <lineage>
        <taxon>Eukaryota</taxon>
        <taxon>Metazoa</taxon>
        <taxon>Ecdysozoa</taxon>
        <taxon>Arthropoda</taxon>
        <taxon>Hexapoda</taxon>
        <taxon>Insecta</taxon>
        <taxon>Pterygota</taxon>
        <taxon>Neoptera</taxon>
        <taxon>Endopterygota</taxon>
        <taxon>Hymenoptera</taxon>
        <taxon>Apocrita</taxon>
        <taxon>Proctotrupomorpha</taxon>
        <taxon>Chalcidoidea</taxon>
        <taxon>Aphelinidae</taxon>
        <taxon>Aphelininae</taxon>
        <taxon>Eretmocerus</taxon>
    </lineage>
</organism>
<sequence>MEKADLMSVIEFTGEQAGHKKYNVSIDQKETLFEYVDKHLPMVLGAKTRQTAPWWLENAEILNAMSTQKPRPAEYWRKSVMTIVFSVSNTNSIQPPTCHPVSSSPLLCETIGSSACEPELQVSQISNESTALSELQHEILMKETPDENGHEAIPIKSPIRYDNKENEHFGLLNSPVPTPDGLFNDLTSLVSKATDKMVMDIRTKNQNLQNQLDELRKATQDVVCEVGTNLLELNESLDALEKRVQSFSSNLHKELNPLKLGFLSSICLLDVPVVQSLPKSDGR</sequence>
<dbReference type="Proteomes" id="UP001239111">
    <property type="component" value="Chromosome 2"/>
</dbReference>
<proteinExistence type="predicted"/>
<comment type="caution">
    <text evidence="1">The sequence shown here is derived from an EMBL/GenBank/DDBJ whole genome shotgun (WGS) entry which is preliminary data.</text>
</comment>
<reference evidence="1" key="1">
    <citation type="submission" date="2023-04" db="EMBL/GenBank/DDBJ databases">
        <title>A chromosome-level genome assembly of the parasitoid wasp Eretmocerus hayati.</title>
        <authorList>
            <person name="Zhong Y."/>
            <person name="Liu S."/>
            <person name="Liu Y."/>
        </authorList>
    </citation>
    <scope>NUCLEOTIDE SEQUENCE</scope>
    <source>
        <strain evidence="1">ZJU_SS_LIU_2023</strain>
    </source>
</reference>
<protein>
    <submittedName>
        <fullName evidence="1">Uncharacterized protein</fullName>
    </submittedName>
</protein>
<gene>
    <name evidence="1" type="ORF">QAD02_015835</name>
</gene>